<dbReference type="Proteomes" id="UP000648239">
    <property type="component" value="Unassembled WGS sequence"/>
</dbReference>
<sequence length="440" mass="49501">MKRTPALLLCLGLLSTGCRPDILVEVVSRIYPDGSIDRQVDVSGREKPSEDPPDTPGWLRDKSGLVLANPGQWDRVESSPSSLHAEGIFRSAEDVPPILAHVKGPDQVPDRQQVNLERDDLVILTRWRYRESLGDPYGPADVDAALNAILELVADYFREELTAMYGDRIDLQGVERFLNQQAGPIAREFLGARQSSPGVEKFQARYDRWRSVLSRYDAPVVYPGELEPGELPPDFWELQTDPLLEWSREQLAAAITTDDETVEPRHLQFIPDGEHLEERLVELLVRLYGSEEDGLNALDPLFQAIEGHYASGGSSRYRFRCRLELPGTILTTNGVTENDGLVWFFRGEDLAGGDRILFAESVELNLRALKALSARRSLGAQDLLNLVDILGERDPDDRIKERLKQAIEAGNLELLEDEEEELPPDLQPLALELAELLRRR</sequence>
<accession>A0A8J7C1B9</accession>
<reference evidence="2 3" key="1">
    <citation type="submission" date="2020-08" db="EMBL/GenBank/DDBJ databases">
        <title>Acidobacteriota in marine sediments use diverse sulfur dissimilation pathways.</title>
        <authorList>
            <person name="Wasmund K."/>
        </authorList>
    </citation>
    <scope>NUCLEOTIDE SEQUENCE [LARGE SCALE GENOMIC DNA]</scope>
    <source>
        <strain evidence="2">MAG AM4</strain>
    </source>
</reference>
<feature type="region of interest" description="Disordered" evidence="1">
    <location>
        <begin position="38"/>
        <end position="61"/>
    </location>
</feature>
<dbReference type="EMBL" id="JACXWD010000005">
    <property type="protein sequence ID" value="MBD3867020.1"/>
    <property type="molecule type" value="Genomic_DNA"/>
</dbReference>
<comment type="caution">
    <text evidence="2">The sequence shown here is derived from an EMBL/GenBank/DDBJ whole genome shotgun (WGS) entry which is preliminary data.</text>
</comment>
<feature type="compositionally biased region" description="Basic and acidic residues" evidence="1">
    <location>
        <begin position="38"/>
        <end position="50"/>
    </location>
</feature>
<name>A0A8J7C1B9_9BACT</name>
<proteinExistence type="predicted"/>
<evidence type="ECO:0000256" key="1">
    <source>
        <dbReference type="SAM" id="MobiDB-lite"/>
    </source>
</evidence>
<protein>
    <submittedName>
        <fullName evidence="2">Uncharacterized protein</fullName>
    </submittedName>
</protein>
<dbReference type="AlphaFoldDB" id="A0A8J7C1B9"/>
<evidence type="ECO:0000313" key="3">
    <source>
        <dbReference type="Proteomes" id="UP000648239"/>
    </source>
</evidence>
<dbReference type="PROSITE" id="PS51257">
    <property type="entry name" value="PROKAR_LIPOPROTEIN"/>
    <property type="match status" value="1"/>
</dbReference>
<gene>
    <name evidence="2" type="ORF">IFK94_02755</name>
</gene>
<organism evidence="2 3">
    <name type="scientific">Candidatus Polarisedimenticola svalbardensis</name>
    <dbReference type="NCBI Taxonomy" id="2886004"/>
    <lineage>
        <taxon>Bacteria</taxon>
        <taxon>Pseudomonadati</taxon>
        <taxon>Acidobacteriota</taxon>
        <taxon>Candidatus Polarisedimenticolia</taxon>
        <taxon>Candidatus Polarisedimenticolales</taxon>
        <taxon>Candidatus Polarisedimenticolaceae</taxon>
        <taxon>Candidatus Polarisedimenticola</taxon>
    </lineage>
</organism>
<evidence type="ECO:0000313" key="2">
    <source>
        <dbReference type="EMBL" id="MBD3867020.1"/>
    </source>
</evidence>